<evidence type="ECO:0000256" key="6">
    <source>
        <dbReference type="ARBA" id="ARBA00047422"/>
    </source>
</evidence>
<dbReference type="PROSITE" id="PS51679">
    <property type="entry name" value="SAM_MT_C5"/>
    <property type="match status" value="1"/>
</dbReference>
<evidence type="ECO:0000256" key="1">
    <source>
        <dbReference type="ARBA" id="ARBA00011975"/>
    </source>
</evidence>
<dbReference type="PANTHER" id="PTHR10629">
    <property type="entry name" value="CYTOSINE-SPECIFIC METHYLTRANSFERASE"/>
    <property type="match status" value="1"/>
</dbReference>
<evidence type="ECO:0000313" key="8">
    <source>
        <dbReference type="EMBL" id="GAA4851179.1"/>
    </source>
</evidence>
<dbReference type="InterPro" id="IPR031303">
    <property type="entry name" value="C5_meth_CS"/>
</dbReference>
<sequence length="495" mass="56528">MAGETFAYNFLKENLRKLAEQGKEASSTFWLNSLHPKNDLSNRLRENPKLAPVNDGHNDLSDLTTIPKDSLVIGNIIHLNNFLEQHPHILEGIRSQCDNNEVDLVSGGPPCQSFSMAGLRQLNNDRNQLPWEFARFVRMVQPRTVILENVSGILKAFNDQGKQFFAWFEVAKAFAEIDYIPICLHINSKYVGVGQSRPRYIMIGIRHDVAQELQAKVTNELEQELLVNSFDLHTSVREAGVENVLYGDLKYYDVEKNKEYFQGTFLAPLLKVKNGQFTSVENAIDDLRGQEVLPSEFVNKINTILGERKNKEVNLNGEIPNHELRRNGLTAKKRFRLYQVVANNSALKRAVNAYLRNPEANPLKEEFVEELLTFDFLNDQEEYVTFKNREGIENYLQGMLTKKQTQKALIATEPAATALSIPDDVCHYHHDQLRTLTVREMARIQSFPDWFEFRSKVTTGGQMRKFEVPQYTQVGNAVPPLLGQALGEIIHNILD</sequence>
<gene>
    <name evidence="8" type="ORF">GCM10023331_39830</name>
</gene>
<evidence type="ECO:0000256" key="7">
    <source>
        <dbReference type="PROSITE-ProRule" id="PRU01016"/>
    </source>
</evidence>
<dbReference type="PROSITE" id="PS00094">
    <property type="entry name" value="C5_MTASE_1"/>
    <property type="match status" value="1"/>
</dbReference>
<proteinExistence type="inferred from homology"/>
<dbReference type="InterPro" id="IPR001525">
    <property type="entry name" value="C5_MeTfrase"/>
</dbReference>
<dbReference type="EC" id="2.1.1.37" evidence="1"/>
<dbReference type="EMBL" id="BAABJX010000065">
    <property type="protein sequence ID" value="GAA4851179.1"/>
    <property type="molecule type" value="Genomic_DNA"/>
</dbReference>
<keyword evidence="3 7" id="KW-0808">Transferase</keyword>
<dbReference type="Pfam" id="PF00145">
    <property type="entry name" value="DNA_methylase"/>
    <property type="match status" value="1"/>
</dbReference>
<keyword evidence="2 7" id="KW-0489">Methyltransferase</keyword>
<evidence type="ECO:0000256" key="4">
    <source>
        <dbReference type="ARBA" id="ARBA00022691"/>
    </source>
</evidence>
<dbReference type="GO" id="GO:0032259">
    <property type="term" value="P:methylation"/>
    <property type="evidence" value="ECO:0007669"/>
    <property type="project" value="UniProtKB-KW"/>
</dbReference>
<evidence type="ECO:0000313" key="9">
    <source>
        <dbReference type="Proteomes" id="UP001500298"/>
    </source>
</evidence>
<keyword evidence="4 7" id="KW-0949">S-adenosyl-L-methionine</keyword>
<dbReference type="SUPFAM" id="SSF53335">
    <property type="entry name" value="S-adenosyl-L-methionine-dependent methyltransferases"/>
    <property type="match status" value="1"/>
</dbReference>
<dbReference type="Gene3D" id="3.40.50.150">
    <property type="entry name" value="Vaccinia Virus protein VP39"/>
    <property type="match status" value="1"/>
</dbReference>
<dbReference type="PROSITE" id="PS00095">
    <property type="entry name" value="C5_MTASE_2"/>
    <property type="match status" value="1"/>
</dbReference>
<keyword evidence="9" id="KW-1185">Reference proteome</keyword>
<protein>
    <recommendedName>
        <fullName evidence="1">DNA (cytosine-5-)-methyltransferase</fullName>
        <ecNumber evidence="1">2.1.1.37</ecNumber>
    </recommendedName>
</protein>
<comment type="caution">
    <text evidence="8">The sequence shown here is derived from an EMBL/GenBank/DDBJ whole genome shotgun (WGS) entry which is preliminary data.</text>
</comment>
<dbReference type="InterPro" id="IPR018117">
    <property type="entry name" value="C5_DNA_meth_AS"/>
</dbReference>
<keyword evidence="5" id="KW-0680">Restriction system</keyword>
<comment type="similarity">
    <text evidence="7">Belongs to the class I-like SAM-binding methyltransferase superfamily. C5-methyltransferase family.</text>
</comment>
<evidence type="ECO:0000256" key="2">
    <source>
        <dbReference type="ARBA" id="ARBA00022603"/>
    </source>
</evidence>
<evidence type="ECO:0000256" key="3">
    <source>
        <dbReference type="ARBA" id="ARBA00022679"/>
    </source>
</evidence>
<dbReference type="NCBIfam" id="TIGR00675">
    <property type="entry name" value="dcm"/>
    <property type="match status" value="1"/>
</dbReference>
<name>A0ABP9DN99_9BACT</name>
<dbReference type="InterPro" id="IPR050390">
    <property type="entry name" value="C5-Methyltransferase"/>
</dbReference>
<feature type="active site" evidence="7">
    <location>
        <position position="111"/>
    </location>
</feature>
<dbReference type="Proteomes" id="UP001500298">
    <property type="component" value="Unassembled WGS sequence"/>
</dbReference>
<accession>A0ABP9DN99</accession>
<dbReference type="PANTHER" id="PTHR10629:SF52">
    <property type="entry name" value="DNA (CYTOSINE-5)-METHYLTRANSFERASE 1"/>
    <property type="match status" value="1"/>
</dbReference>
<dbReference type="GO" id="GO:0008168">
    <property type="term" value="F:methyltransferase activity"/>
    <property type="evidence" value="ECO:0007669"/>
    <property type="project" value="UniProtKB-KW"/>
</dbReference>
<comment type="catalytic activity">
    <reaction evidence="6">
        <text>a 2'-deoxycytidine in DNA + S-adenosyl-L-methionine = a 5-methyl-2'-deoxycytidine in DNA + S-adenosyl-L-homocysteine + H(+)</text>
        <dbReference type="Rhea" id="RHEA:13681"/>
        <dbReference type="Rhea" id="RHEA-COMP:11369"/>
        <dbReference type="Rhea" id="RHEA-COMP:11370"/>
        <dbReference type="ChEBI" id="CHEBI:15378"/>
        <dbReference type="ChEBI" id="CHEBI:57856"/>
        <dbReference type="ChEBI" id="CHEBI:59789"/>
        <dbReference type="ChEBI" id="CHEBI:85452"/>
        <dbReference type="ChEBI" id="CHEBI:85454"/>
        <dbReference type="EC" id="2.1.1.37"/>
    </reaction>
</comment>
<evidence type="ECO:0000256" key="5">
    <source>
        <dbReference type="ARBA" id="ARBA00022747"/>
    </source>
</evidence>
<reference evidence="9" key="1">
    <citation type="journal article" date="2019" name="Int. J. Syst. Evol. Microbiol.">
        <title>The Global Catalogue of Microorganisms (GCM) 10K type strain sequencing project: providing services to taxonomists for standard genome sequencing and annotation.</title>
        <authorList>
            <consortium name="The Broad Institute Genomics Platform"/>
            <consortium name="The Broad Institute Genome Sequencing Center for Infectious Disease"/>
            <person name="Wu L."/>
            <person name="Ma J."/>
        </authorList>
    </citation>
    <scope>NUCLEOTIDE SEQUENCE [LARGE SCALE GENOMIC DNA]</scope>
    <source>
        <strain evidence="9">JCM 18326</strain>
    </source>
</reference>
<dbReference type="Gene3D" id="3.90.120.10">
    <property type="entry name" value="DNA Methylase, subunit A, domain 2"/>
    <property type="match status" value="1"/>
</dbReference>
<dbReference type="InterPro" id="IPR029063">
    <property type="entry name" value="SAM-dependent_MTases_sf"/>
</dbReference>
<organism evidence="8 9">
    <name type="scientific">Algivirga pacifica</name>
    <dbReference type="NCBI Taxonomy" id="1162670"/>
    <lineage>
        <taxon>Bacteria</taxon>
        <taxon>Pseudomonadati</taxon>
        <taxon>Bacteroidota</taxon>
        <taxon>Cytophagia</taxon>
        <taxon>Cytophagales</taxon>
        <taxon>Flammeovirgaceae</taxon>
        <taxon>Algivirga</taxon>
    </lineage>
</organism>